<keyword evidence="3" id="KW-1185">Reference proteome</keyword>
<dbReference type="EMBL" id="EU770221">
    <property type="protein sequence ID" value="ACF05049.1"/>
    <property type="molecule type" value="Genomic_DNA"/>
</dbReference>
<protein>
    <recommendedName>
        <fullName evidence="4">Helix-turn-helix DNA binding domain protein</fullName>
    </recommendedName>
</protein>
<dbReference type="KEGG" id="vg:6449990"/>
<name>B3VLX5_9CAUD</name>
<evidence type="ECO:0008006" key="4">
    <source>
        <dbReference type="Google" id="ProtNLM"/>
    </source>
</evidence>
<evidence type="ECO:0000313" key="2">
    <source>
        <dbReference type="EMBL" id="ACF05049.1"/>
    </source>
</evidence>
<proteinExistence type="predicted"/>
<gene>
    <name evidence="2" type="ORF">Nigel_46</name>
</gene>
<evidence type="ECO:0000256" key="1">
    <source>
        <dbReference type="SAM" id="MobiDB-lite"/>
    </source>
</evidence>
<dbReference type="Proteomes" id="UP000000620">
    <property type="component" value="Segment"/>
</dbReference>
<dbReference type="RefSeq" id="YP_002003885.1">
    <property type="nucleotide sequence ID" value="NC_011044.1"/>
</dbReference>
<dbReference type="GeneID" id="6449990"/>
<accession>B3VLX5</accession>
<reference evidence="2 3" key="1">
    <citation type="submission" date="2008-05" db="EMBL/GenBank/DDBJ databases">
        <authorList>
            <person name="Scanlon M.A."/>
            <person name="Jacobs-Sera D."/>
            <person name="Hendrix R.W."/>
            <person name="Hatfull G.H."/>
        </authorList>
    </citation>
    <scope>NUCLEOTIDE SEQUENCE [LARGE SCALE GENOMIC DNA]</scope>
</reference>
<feature type="region of interest" description="Disordered" evidence="1">
    <location>
        <begin position="1"/>
        <end position="21"/>
    </location>
</feature>
<evidence type="ECO:0000313" key="3">
    <source>
        <dbReference type="Proteomes" id="UP000000620"/>
    </source>
</evidence>
<dbReference type="OrthoDB" id="20133at10239"/>
<organism evidence="2 3">
    <name type="scientific">Mycobacterium phage Nigel</name>
    <dbReference type="NCBI Taxonomy" id="543152"/>
    <lineage>
        <taxon>Viruses</taxon>
        <taxon>Duplodnaviria</taxon>
        <taxon>Heunggongvirae</taxon>
        <taxon>Uroviricota</taxon>
        <taxon>Caudoviricetes</taxon>
        <taxon>Bclasvirinae</taxon>
        <taxon>Coopervirus</taxon>
        <taxon>Coopervirus nigel</taxon>
    </lineage>
</organism>
<sequence length="304" mass="33686">MSSTYWDTITATSEPRKDDPPTQWITVTPELAKYMLDNHNHGNRNIAHNHVDELAHEMAEGSWLQAANPIRFDRDGRMVDAQHTCHAIVQSGTTQRMLLVGDLDPEVQMVIDLQKRRSAANAIEFAFGDKARHTAAVAAVAKLDMILTEYVGRTGERPTVRMSLTNAIITPHMVAEWVADNTDVMGEIATYGQRIASRKGGNELAITPRAAVWLTMKFARAGGMEKAQQFFDAIATVDGLASTSEGDARRAFRAAANRMTAAERSSLMPLVFGVKAWNTWRDGKELRLLRAFPNGQPAELEDVR</sequence>
<feature type="compositionally biased region" description="Polar residues" evidence="1">
    <location>
        <begin position="1"/>
        <end position="13"/>
    </location>
</feature>